<keyword evidence="5 6" id="KW-0472">Membrane</keyword>
<dbReference type="InterPro" id="IPR045062">
    <property type="entry name" value="Cyt_c_biogenesis_CcsA/CcmC"/>
</dbReference>
<gene>
    <name evidence="8" type="primary">ccsB</name>
    <name evidence="8" type="ORF">C9I57_23655</name>
</gene>
<dbReference type="InterPro" id="IPR017562">
    <property type="entry name" value="Cyt_c_biogenesis_CcsA"/>
</dbReference>
<dbReference type="InterPro" id="IPR002541">
    <property type="entry name" value="Cyt_c_assembly"/>
</dbReference>
<name>A0A2T3XNV1_9BURK</name>
<feature type="transmembrane region" description="Helical" evidence="6">
    <location>
        <begin position="367"/>
        <end position="388"/>
    </location>
</feature>
<keyword evidence="2 6" id="KW-0812">Transmembrane</keyword>
<keyword evidence="3" id="KW-0201">Cytochrome c-type biogenesis</keyword>
<feature type="domain" description="Cytochrome c assembly protein" evidence="7">
    <location>
        <begin position="189"/>
        <end position="392"/>
    </location>
</feature>
<dbReference type="NCBIfam" id="TIGR03144">
    <property type="entry name" value="cytochr_II_ccsB"/>
    <property type="match status" value="1"/>
</dbReference>
<feature type="transmembrane region" description="Helical" evidence="6">
    <location>
        <begin position="153"/>
        <end position="171"/>
    </location>
</feature>
<evidence type="ECO:0000313" key="9">
    <source>
        <dbReference type="Proteomes" id="UP000240638"/>
    </source>
</evidence>
<evidence type="ECO:0000259" key="7">
    <source>
        <dbReference type="Pfam" id="PF01578"/>
    </source>
</evidence>
<dbReference type="GO" id="GO:0017004">
    <property type="term" value="P:cytochrome complex assembly"/>
    <property type="evidence" value="ECO:0007669"/>
    <property type="project" value="UniProtKB-KW"/>
</dbReference>
<dbReference type="GO" id="GO:0020037">
    <property type="term" value="F:heme binding"/>
    <property type="evidence" value="ECO:0007669"/>
    <property type="project" value="InterPro"/>
</dbReference>
<keyword evidence="4 6" id="KW-1133">Transmembrane helix</keyword>
<evidence type="ECO:0000256" key="5">
    <source>
        <dbReference type="ARBA" id="ARBA00023136"/>
    </source>
</evidence>
<dbReference type="GO" id="GO:0005886">
    <property type="term" value="C:plasma membrane"/>
    <property type="evidence" value="ECO:0007669"/>
    <property type="project" value="TreeGrafter"/>
</dbReference>
<evidence type="ECO:0000256" key="4">
    <source>
        <dbReference type="ARBA" id="ARBA00022989"/>
    </source>
</evidence>
<comment type="caution">
    <text evidence="8">The sequence shown here is derived from an EMBL/GenBank/DDBJ whole genome shotgun (WGS) entry which is preliminary data.</text>
</comment>
<protein>
    <submittedName>
        <fullName evidence="8">C-type cytochrome biogenesis protein CcsB</fullName>
    </submittedName>
</protein>
<evidence type="ECO:0000256" key="1">
    <source>
        <dbReference type="ARBA" id="ARBA00004141"/>
    </source>
</evidence>
<feature type="transmembrane region" description="Helical" evidence="6">
    <location>
        <begin position="221"/>
        <end position="239"/>
    </location>
</feature>
<dbReference type="AlphaFoldDB" id="A0A2T3XNV1"/>
<dbReference type="Proteomes" id="UP000240638">
    <property type="component" value="Unassembled WGS sequence"/>
</dbReference>
<feature type="transmembrane region" description="Helical" evidence="6">
    <location>
        <begin position="259"/>
        <end position="283"/>
    </location>
</feature>
<feature type="transmembrane region" description="Helical" evidence="6">
    <location>
        <begin position="86"/>
        <end position="104"/>
    </location>
</feature>
<dbReference type="RefSeq" id="WP_107153036.1">
    <property type="nucleotide sequence ID" value="NZ_PYUC01000013.1"/>
</dbReference>
<reference evidence="8 9" key="1">
    <citation type="submission" date="2018-03" db="EMBL/GenBank/DDBJ databases">
        <title>Whole genome analyses suggest that Burkholderia sensu lato contains two further novel genera in the rhizoxinica-symbiotica group Mycetohabitans gen. nov., and Trinickia gen. nov.: implications for the evolution of diazotrophy and nodulation in the Burkholderiaceae.</title>
        <authorList>
            <person name="Estrada De Los Santos P."/>
            <person name="Palmer M."/>
            <person name="Chavez-Ramirez B."/>
            <person name="Steenkamp E.T."/>
            <person name="Hirsch A.M."/>
            <person name="Manyaka P."/>
            <person name="Maluk M."/>
            <person name="Lafos M."/>
            <person name="Crook M."/>
            <person name="Gross E."/>
            <person name="Simon M.F."/>
            <person name="Bueno Dos Reis Junior F."/>
            <person name="Poole P.S."/>
            <person name="Venter S.N."/>
            <person name="James E.K."/>
        </authorList>
    </citation>
    <scope>NUCLEOTIDE SEQUENCE [LARGE SCALE GENOMIC DNA]</scope>
    <source>
        <strain evidence="8 9">JPY-366</strain>
    </source>
</reference>
<feature type="transmembrane region" description="Helical" evidence="6">
    <location>
        <begin position="304"/>
        <end position="326"/>
    </location>
</feature>
<feature type="transmembrane region" description="Helical" evidence="6">
    <location>
        <begin position="338"/>
        <end position="355"/>
    </location>
</feature>
<evidence type="ECO:0000256" key="6">
    <source>
        <dbReference type="SAM" id="Phobius"/>
    </source>
</evidence>
<dbReference type="EMBL" id="PYUC01000013">
    <property type="protein sequence ID" value="PTB18191.1"/>
    <property type="molecule type" value="Genomic_DNA"/>
</dbReference>
<feature type="transmembrane region" description="Helical" evidence="6">
    <location>
        <begin position="191"/>
        <end position="209"/>
    </location>
</feature>
<proteinExistence type="predicted"/>
<dbReference type="PANTHER" id="PTHR30071:SF1">
    <property type="entry name" value="CYTOCHROME B_B6 PROTEIN-RELATED"/>
    <property type="match status" value="1"/>
</dbReference>
<feature type="transmembrane region" description="Helical" evidence="6">
    <location>
        <begin position="124"/>
        <end position="141"/>
    </location>
</feature>
<feature type="transmembrane region" description="Helical" evidence="6">
    <location>
        <begin position="35"/>
        <end position="55"/>
    </location>
</feature>
<dbReference type="Pfam" id="PF01578">
    <property type="entry name" value="Cytochrom_C_asm"/>
    <property type="match status" value="1"/>
</dbReference>
<comment type="subcellular location">
    <subcellularLocation>
        <location evidence="1">Membrane</location>
        <topology evidence="1">Multi-pass membrane protein</topology>
    </subcellularLocation>
</comment>
<dbReference type="PANTHER" id="PTHR30071">
    <property type="entry name" value="HEME EXPORTER PROTEIN C"/>
    <property type="match status" value="1"/>
</dbReference>
<evidence type="ECO:0000256" key="3">
    <source>
        <dbReference type="ARBA" id="ARBA00022748"/>
    </source>
</evidence>
<evidence type="ECO:0000256" key="2">
    <source>
        <dbReference type="ARBA" id="ARBA00022692"/>
    </source>
</evidence>
<sequence length="397" mass="44265">MDLTNVSRSDPMADEPSAAASHVFDDRSFLRRLSVIDWLFAVALVGGAGFALSRYHAFMNYYDELVLMGSTPALVALGWRWKSARPLMAAIAVLSLLSIELYGGDLTRADSAFLLKYFLSSQSAILWMSALFVLATLFYWIGMLSRSPTGGAIGTRLTWFAVLMGFTGMMVRWYESYLIGADVGHIPISNLYEVFVLFCLITSLFYLYYEQHYATRALGAFVMLVISAAVGFLMWYSIARDAQQIQPLVPALQSWWMKIHVPANFIGYGSFALSAMVGVAYLVKERGVLADRLPALEVLDDVMYKSIAVGFAFFTIATILGALWAAEAWGGYWSWDPKETWALIVWLNYAAWLHMRLMKGLRGAVAAWWALTGLLVTTFAFLGVNMFLSGLHSYGKL</sequence>
<evidence type="ECO:0000313" key="8">
    <source>
        <dbReference type="EMBL" id="PTB18191.1"/>
    </source>
</evidence>
<accession>A0A2T3XNV1</accession>
<organism evidence="8 9">
    <name type="scientific">Trinickia symbiotica</name>
    <dbReference type="NCBI Taxonomy" id="863227"/>
    <lineage>
        <taxon>Bacteria</taxon>
        <taxon>Pseudomonadati</taxon>
        <taxon>Pseudomonadota</taxon>
        <taxon>Betaproteobacteria</taxon>
        <taxon>Burkholderiales</taxon>
        <taxon>Burkholderiaceae</taxon>
        <taxon>Trinickia</taxon>
    </lineage>
</organism>